<keyword evidence="2" id="KW-1185">Reference proteome</keyword>
<gene>
    <name evidence="1" type="ORF">FCALED_LOCUS8058</name>
</gene>
<organism evidence="1 2">
    <name type="scientific">Funneliformis caledonium</name>
    <dbReference type="NCBI Taxonomy" id="1117310"/>
    <lineage>
        <taxon>Eukaryota</taxon>
        <taxon>Fungi</taxon>
        <taxon>Fungi incertae sedis</taxon>
        <taxon>Mucoromycota</taxon>
        <taxon>Glomeromycotina</taxon>
        <taxon>Glomeromycetes</taxon>
        <taxon>Glomerales</taxon>
        <taxon>Glomeraceae</taxon>
        <taxon>Funneliformis</taxon>
    </lineage>
</organism>
<dbReference type="EMBL" id="CAJVPQ010002271">
    <property type="protein sequence ID" value="CAG8590309.1"/>
    <property type="molecule type" value="Genomic_DNA"/>
</dbReference>
<comment type="caution">
    <text evidence="1">The sequence shown here is derived from an EMBL/GenBank/DDBJ whole genome shotgun (WGS) entry which is preliminary data.</text>
</comment>
<dbReference type="AlphaFoldDB" id="A0A9N9C4C1"/>
<evidence type="ECO:0000313" key="1">
    <source>
        <dbReference type="EMBL" id="CAG8590309.1"/>
    </source>
</evidence>
<protein>
    <submittedName>
        <fullName evidence="1">14618_t:CDS:1</fullName>
    </submittedName>
</protein>
<sequence>MRTLTLPPSHFLKAPWKEFYVRRRPQRFEAYSHKGLIQGLANNICKDIPLQQGR</sequence>
<name>A0A9N9C4C1_9GLOM</name>
<evidence type="ECO:0000313" key="2">
    <source>
        <dbReference type="Proteomes" id="UP000789570"/>
    </source>
</evidence>
<accession>A0A9N9C4C1</accession>
<dbReference type="OrthoDB" id="10459963at2759"/>
<dbReference type="Proteomes" id="UP000789570">
    <property type="component" value="Unassembled WGS sequence"/>
</dbReference>
<proteinExistence type="predicted"/>
<reference evidence="1" key="1">
    <citation type="submission" date="2021-06" db="EMBL/GenBank/DDBJ databases">
        <authorList>
            <person name="Kallberg Y."/>
            <person name="Tangrot J."/>
            <person name="Rosling A."/>
        </authorList>
    </citation>
    <scope>NUCLEOTIDE SEQUENCE</scope>
    <source>
        <strain evidence="1">UK204</strain>
    </source>
</reference>